<dbReference type="GO" id="GO:0009307">
    <property type="term" value="P:DNA restriction-modification system"/>
    <property type="evidence" value="ECO:0007669"/>
    <property type="project" value="UniProtKB-KW"/>
</dbReference>
<dbReference type="Proteomes" id="UP000481033">
    <property type="component" value="Unassembled WGS sequence"/>
</dbReference>
<dbReference type="CDD" id="cd17253">
    <property type="entry name" value="RMtype1_S_Eco933I-TRD2-CR2_like"/>
    <property type="match status" value="1"/>
</dbReference>
<name>A0A6M0RNQ7_9CYAN</name>
<dbReference type="GO" id="GO:0003677">
    <property type="term" value="F:DNA binding"/>
    <property type="evidence" value="ECO:0007669"/>
    <property type="project" value="UniProtKB-KW"/>
</dbReference>
<dbReference type="EMBL" id="QXHD01000004">
    <property type="protein sequence ID" value="NEZ57779.1"/>
    <property type="molecule type" value="Genomic_DNA"/>
</dbReference>
<proteinExistence type="inferred from homology"/>
<protein>
    <recommendedName>
        <fullName evidence="6">Type I restriction modification DNA specificity domain-containing protein</fullName>
    </recommendedName>
</protein>
<accession>A0A6M0RNQ7</accession>
<keyword evidence="2" id="KW-0680">Restriction system</keyword>
<organism evidence="7 8">
    <name type="scientific">Adonisia turfae CCMR0081</name>
    <dbReference type="NCBI Taxonomy" id="2292702"/>
    <lineage>
        <taxon>Bacteria</taxon>
        <taxon>Bacillati</taxon>
        <taxon>Cyanobacteriota</taxon>
        <taxon>Adonisia</taxon>
        <taxon>Adonisia turfae</taxon>
    </lineage>
</organism>
<dbReference type="PANTHER" id="PTHR43140">
    <property type="entry name" value="TYPE-1 RESTRICTION ENZYME ECOKI SPECIFICITY PROTEIN"/>
    <property type="match status" value="1"/>
</dbReference>
<feature type="domain" description="Type I restriction modification DNA specificity" evidence="6">
    <location>
        <begin position="41"/>
        <end position="209"/>
    </location>
</feature>
<dbReference type="PANTHER" id="PTHR43140:SF1">
    <property type="entry name" value="TYPE I RESTRICTION ENZYME ECOKI SPECIFICITY SUBUNIT"/>
    <property type="match status" value="1"/>
</dbReference>
<evidence type="ECO:0000256" key="3">
    <source>
        <dbReference type="ARBA" id="ARBA00023125"/>
    </source>
</evidence>
<feature type="region of interest" description="Disordered" evidence="5">
    <location>
        <begin position="1"/>
        <end position="28"/>
    </location>
</feature>
<evidence type="ECO:0000313" key="7">
    <source>
        <dbReference type="EMBL" id="NEZ57779.1"/>
    </source>
</evidence>
<evidence type="ECO:0000256" key="2">
    <source>
        <dbReference type="ARBA" id="ARBA00022747"/>
    </source>
</evidence>
<keyword evidence="8" id="KW-1185">Reference proteome</keyword>
<evidence type="ECO:0000259" key="6">
    <source>
        <dbReference type="Pfam" id="PF01420"/>
    </source>
</evidence>
<dbReference type="InterPro" id="IPR000055">
    <property type="entry name" value="Restrct_endonuc_typeI_TRD"/>
</dbReference>
<gene>
    <name evidence="7" type="ORF">DXZ20_19440</name>
</gene>
<dbReference type="SUPFAM" id="SSF116734">
    <property type="entry name" value="DNA methylase specificity domain"/>
    <property type="match status" value="1"/>
</dbReference>
<dbReference type="InterPro" id="IPR051212">
    <property type="entry name" value="Type-I_RE_S_subunit"/>
</dbReference>
<sequence>MEAKGKVPQNDKWKLKYKEPPAPDTKALPELPEHWTWTSMDCLGSISGGVTKNSKRKQFPLQMPYLRVANVYSGELRLQEMKEIGVAETEIDRVLLQAGDLLIVEGNGSIDQIGRVAIWDGSIEPCLHQNHLIKIRFSPTEIGQYALRWMLSINGRKHITRVASSTSGLHTLSLSKVASIPIPLPPLSAQKFIVDEIEKEFSIINAIEQLLDKNLKRAEKLRQSILKKAFEGKLVPQDPNDEPASLLLERIQAEKVQQEAKSKKRKATTKKKKSRKTTKTKQLEITDGSNEGQAS</sequence>
<feature type="region of interest" description="Disordered" evidence="5">
    <location>
        <begin position="257"/>
        <end position="295"/>
    </location>
</feature>
<reference evidence="7 8" key="1">
    <citation type="journal article" date="2020" name="Microb. Ecol.">
        <title>Ecogenomics of the Marine Benthic Filamentous Cyanobacterium Adonisia.</title>
        <authorList>
            <person name="Walter J.M."/>
            <person name="Coutinho F.H."/>
            <person name="Leomil L."/>
            <person name="Hargreaves P.I."/>
            <person name="Campeao M.E."/>
            <person name="Vieira V.V."/>
            <person name="Silva B.S."/>
            <person name="Fistarol G.O."/>
            <person name="Salomon P.S."/>
            <person name="Sawabe T."/>
            <person name="Mino S."/>
            <person name="Hosokawa M."/>
            <person name="Miyashita H."/>
            <person name="Maruyama F."/>
            <person name="van Verk M.C."/>
            <person name="Dutilh B.E."/>
            <person name="Thompson C.C."/>
            <person name="Thompson F.L."/>
        </authorList>
    </citation>
    <scope>NUCLEOTIDE SEQUENCE [LARGE SCALE GENOMIC DNA]</scope>
    <source>
        <strain evidence="7 8">CCMR0081</strain>
    </source>
</reference>
<dbReference type="Gene3D" id="3.90.220.20">
    <property type="entry name" value="DNA methylase specificity domains"/>
    <property type="match status" value="1"/>
</dbReference>
<feature type="compositionally biased region" description="Basic residues" evidence="5">
    <location>
        <begin position="262"/>
        <end position="279"/>
    </location>
</feature>
<evidence type="ECO:0000256" key="4">
    <source>
        <dbReference type="ARBA" id="ARBA00038652"/>
    </source>
</evidence>
<dbReference type="AlphaFoldDB" id="A0A6M0RNQ7"/>
<evidence type="ECO:0000313" key="8">
    <source>
        <dbReference type="Proteomes" id="UP000481033"/>
    </source>
</evidence>
<comment type="caution">
    <text evidence="7">The sequence shown here is derived from an EMBL/GenBank/DDBJ whole genome shotgun (WGS) entry which is preliminary data.</text>
</comment>
<comment type="similarity">
    <text evidence="1">Belongs to the type-I restriction system S methylase family.</text>
</comment>
<feature type="compositionally biased region" description="Basic and acidic residues" evidence="5">
    <location>
        <begin position="1"/>
        <end position="21"/>
    </location>
</feature>
<comment type="subunit">
    <text evidence="4">The methyltransferase is composed of M and S polypeptides.</text>
</comment>
<evidence type="ECO:0000256" key="1">
    <source>
        <dbReference type="ARBA" id="ARBA00010923"/>
    </source>
</evidence>
<dbReference type="InterPro" id="IPR044946">
    <property type="entry name" value="Restrct_endonuc_typeI_TRD_sf"/>
</dbReference>
<evidence type="ECO:0000256" key="5">
    <source>
        <dbReference type="SAM" id="MobiDB-lite"/>
    </source>
</evidence>
<dbReference type="Pfam" id="PF01420">
    <property type="entry name" value="Methylase_S"/>
    <property type="match status" value="1"/>
</dbReference>
<keyword evidence="3" id="KW-0238">DNA-binding</keyword>